<dbReference type="InterPro" id="IPR046341">
    <property type="entry name" value="SET_dom_sf"/>
</dbReference>
<dbReference type="PROSITE" id="PS50280">
    <property type="entry name" value="SET"/>
    <property type="match status" value="1"/>
</dbReference>
<dbReference type="InterPro" id="IPR002893">
    <property type="entry name" value="Znf_MYND"/>
</dbReference>
<dbReference type="SUPFAM" id="SSF82199">
    <property type="entry name" value="SET domain"/>
    <property type="match status" value="2"/>
</dbReference>
<dbReference type="PANTHER" id="PTHR12197:SF251">
    <property type="entry name" value="EG:BACR7C10.4 PROTEIN"/>
    <property type="match status" value="1"/>
</dbReference>
<dbReference type="InterPro" id="IPR001214">
    <property type="entry name" value="SET_dom"/>
</dbReference>
<protein>
    <recommendedName>
        <fullName evidence="4">SET domain-containing protein</fullName>
    </recommendedName>
</protein>
<dbReference type="STRING" id="669874.A0A1E4TN40"/>
<keyword evidence="6" id="KW-1185">Reference proteome</keyword>
<keyword evidence="2" id="KW-0863">Zinc-finger</keyword>
<dbReference type="PANTHER" id="PTHR12197">
    <property type="entry name" value="HISTONE-LYSINE N-METHYLTRANSFERASE SMYD"/>
    <property type="match status" value="1"/>
</dbReference>
<sequence length="716" mass="83912">MAGSVDRDFIPNENYTYHAKHDFPNNNEQLKHEIEEILKNYHPVSTKSKSSKNIFDLPISIKLKNENDDCETRGLAATRTMIAGTRFHSFSPTLNIPESYKYDTSINDYVNTICSVCKEKGGNPAENNYSQCFLDLKGIEEINNGSSSYFQQLFPCSQCNVPYYCSEICFAKDSFTHKYECYYYNLFKKRYGEIPTTMERMTVRLLFLSLCNDKIAKQMSLLTNHYEIIENYELFNSSPHEYKFQADQIIFHLESLLFDSFSSKLKAKVKSDIYTLFVNSTISLNCFQEANGQMFDSGIFALFNHSCEPNVACVFNGEKVDLYSTKPIAVGEELFVNYNLTYLPRLLRIKDLEYRFFFTCKCPRCKGQYDKMAVMKCPYCDSIIGDFNIAQIIEHDTNCYNVRNSSMPHVCKACNRNLEMSCHEIFESYRCLLISHLRTIDPHHNNQMKLNVNNQTENSLIFKMIDNNYNRINPISSEEEYSYLEKWFKEIRMSKMFSTFTYPLPEVLARLIEFNESALQDSFKNFKLIMIQLFEIDFLVEQGTFRVSYGNLLLEFLFEISNITTFLCKYDKESKKFVNYRSDLDAFFKPNIQELFIKTCFVISIHTLYGLLKCYPEKSHCVRVASRLTFVYKQSCYSGEGGLFPQLQNWYRKPLKDKNSMKSKMDQVLMDFSKEILNNLLNVDINMLGKFRFSDSHKGKVFNSDDIYNLDFFQHY</sequence>
<dbReference type="EMBL" id="KV454018">
    <property type="protein sequence ID" value="ODV93173.1"/>
    <property type="molecule type" value="Genomic_DNA"/>
</dbReference>
<evidence type="ECO:0000313" key="5">
    <source>
        <dbReference type="EMBL" id="ODV93173.1"/>
    </source>
</evidence>
<evidence type="ECO:0000256" key="3">
    <source>
        <dbReference type="ARBA" id="ARBA00022833"/>
    </source>
</evidence>
<dbReference type="OrthoDB" id="5945798at2759"/>
<evidence type="ECO:0000313" key="6">
    <source>
        <dbReference type="Proteomes" id="UP000094236"/>
    </source>
</evidence>
<dbReference type="Gene3D" id="6.10.140.2220">
    <property type="match status" value="1"/>
</dbReference>
<organism evidence="5 6">
    <name type="scientific">Pachysolen tannophilus NRRL Y-2460</name>
    <dbReference type="NCBI Taxonomy" id="669874"/>
    <lineage>
        <taxon>Eukaryota</taxon>
        <taxon>Fungi</taxon>
        <taxon>Dikarya</taxon>
        <taxon>Ascomycota</taxon>
        <taxon>Saccharomycotina</taxon>
        <taxon>Pichiomycetes</taxon>
        <taxon>Pachysolenaceae</taxon>
        <taxon>Pachysolen</taxon>
    </lineage>
</organism>
<dbReference type="Pfam" id="PF01753">
    <property type="entry name" value="zf-MYND"/>
    <property type="match status" value="1"/>
</dbReference>
<name>A0A1E4TN40_PACTA</name>
<keyword evidence="3" id="KW-0862">Zinc</keyword>
<dbReference type="CDD" id="cd20071">
    <property type="entry name" value="SET_SMYD"/>
    <property type="match status" value="1"/>
</dbReference>
<dbReference type="AlphaFoldDB" id="A0A1E4TN40"/>
<accession>A0A1E4TN40</accession>
<gene>
    <name evidence="5" type="ORF">PACTADRAFT_4960</name>
</gene>
<evidence type="ECO:0000256" key="2">
    <source>
        <dbReference type="ARBA" id="ARBA00022771"/>
    </source>
</evidence>
<proteinExistence type="predicted"/>
<reference evidence="6" key="1">
    <citation type="submission" date="2016-05" db="EMBL/GenBank/DDBJ databases">
        <title>Comparative genomics of biotechnologically important yeasts.</title>
        <authorList>
            <consortium name="DOE Joint Genome Institute"/>
            <person name="Riley R."/>
            <person name="Haridas S."/>
            <person name="Wolfe K.H."/>
            <person name="Lopes M.R."/>
            <person name="Hittinger C.T."/>
            <person name="Goker M."/>
            <person name="Salamov A."/>
            <person name="Wisecaver J."/>
            <person name="Long T.M."/>
            <person name="Aerts A.L."/>
            <person name="Barry K."/>
            <person name="Choi C."/>
            <person name="Clum A."/>
            <person name="Coughlan A.Y."/>
            <person name="Deshpande S."/>
            <person name="Douglass A.P."/>
            <person name="Hanson S.J."/>
            <person name="Klenk H.-P."/>
            <person name="Labutti K."/>
            <person name="Lapidus A."/>
            <person name="Lindquist E."/>
            <person name="Lipzen A."/>
            <person name="Meier-Kolthoff J.P."/>
            <person name="Ohm R.A."/>
            <person name="Otillar R.P."/>
            <person name="Pangilinan J."/>
            <person name="Peng Y."/>
            <person name="Rokas A."/>
            <person name="Rosa C.A."/>
            <person name="Scheuner C."/>
            <person name="Sibirny A.A."/>
            <person name="Slot J.C."/>
            <person name="Stielow J.B."/>
            <person name="Sun H."/>
            <person name="Kurtzman C.P."/>
            <person name="Blackwell M."/>
            <person name="Grigoriev I.V."/>
            <person name="Jeffries T.W."/>
        </authorList>
    </citation>
    <scope>NUCLEOTIDE SEQUENCE [LARGE SCALE GENOMIC DNA]</scope>
    <source>
        <strain evidence="6">NRRL Y-2460</strain>
    </source>
</reference>
<feature type="domain" description="SET" evidence="4">
    <location>
        <begin position="166"/>
        <end position="339"/>
    </location>
</feature>
<evidence type="ECO:0000259" key="4">
    <source>
        <dbReference type="PROSITE" id="PS50280"/>
    </source>
</evidence>
<dbReference type="InterPro" id="IPR050869">
    <property type="entry name" value="H3K4_H4K5_MeTrfase"/>
</dbReference>
<dbReference type="GO" id="GO:0005634">
    <property type="term" value="C:nucleus"/>
    <property type="evidence" value="ECO:0007669"/>
    <property type="project" value="TreeGrafter"/>
</dbReference>
<keyword evidence="1" id="KW-0479">Metal-binding</keyword>
<evidence type="ECO:0000256" key="1">
    <source>
        <dbReference type="ARBA" id="ARBA00022723"/>
    </source>
</evidence>
<dbReference type="Pfam" id="PF00856">
    <property type="entry name" value="SET"/>
    <property type="match status" value="1"/>
</dbReference>
<dbReference type="Gene3D" id="1.10.220.160">
    <property type="match status" value="1"/>
</dbReference>
<dbReference type="Gene3D" id="2.170.270.10">
    <property type="entry name" value="SET domain"/>
    <property type="match status" value="1"/>
</dbReference>
<dbReference type="Proteomes" id="UP000094236">
    <property type="component" value="Unassembled WGS sequence"/>
</dbReference>
<dbReference type="GO" id="GO:0008270">
    <property type="term" value="F:zinc ion binding"/>
    <property type="evidence" value="ECO:0007669"/>
    <property type="project" value="UniProtKB-KW"/>
</dbReference>